<feature type="compositionally biased region" description="Low complexity" evidence="1">
    <location>
        <begin position="1"/>
        <end position="18"/>
    </location>
</feature>
<evidence type="ECO:0000313" key="2">
    <source>
        <dbReference type="Ensembl" id="ENSCABP00000015762.1"/>
    </source>
</evidence>
<dbReference type="GeneTree" id="ENSGT00940000155773"/>
<sequence>MIKSPSTYSSSYVPTTDVSKPRVSDSVRINTYQVRTEPEQGNLYSPEQTSLHESEGSVGNSRSSTQMNSYSDSGYQEVSSFHNSQNLGKAENRQQHSLTGTTSNHLVRNARAEGQTLVQVRNIANAFFRLVVALKYILNTNICGRPPEEYLLKLLCIQCW</sequence>
<reference evidence="2" key="1">
    <citation type="submission" date="2025-08" db="UniProtKB">
        <authorList>
            <consortium name="Ensembl"/>
        </authorList>
    </citation>
    <scope>IDENTIFICATION</scope>
</reference>
<feature type="region of interest" description="Disordered" evidence="1">
    <location>
        <begin position="1"/>
        <end position="102"/>
    </location>
</feature>
<keyword evidence="3" id="KW-1185">Reference proteome</keyword>
<feature type="compositionally biased region" description="Polar residues" evidence="1">
    <location>
        <begin position="56"/>
        <end position="87"/>
    </location>
</feature>
<organism evidence="2 3">
    <name type="scientific">Chelonoidis abingdonii</name>
    <name type="common">Abingdon island giant tortoise</name>
    <name type="synonym">Testudo abingdonii</name>
    <dbReference type="NCBI Taxonomy" id="106734"/>
    <lineage>
        <taxon>Eukaryota</taxon>
        <taxon>Metazoa</taxon>
        <taxon>Chordata</taxon>
        <taxon>Craniata</taxon>
        <taxon>Vertebrata</taxon>
        <taxon>Euteleostomi</taxon>
        <taxon>Archelosauria</taxon>
        <taxon>Testudinata</taxon>
        <taxon>Testudines</taxon>
        <taxon>Cryptodira</taxon>
        <taxon>Durocryptodira</taxon>
        <taxon>Testudinoidea</taxon>
        <taxon>Testudinidae</taxon>
        <taxon>Chelonoidis</taxon>
    </lineage>
</organism>
<evidence type="ECO:0000313" key="3">
    <source>
        <dbReference type="Proteomes" id="UP000694404"/>
    </source>
</evidence>
<dbReference type="AlphaFoldDB" id="A0A8C0ISB8"/>
<evidence type="ECO:0000256" key="1">
    <source>
        <dbReference type="SAM" id="MobiDB-lite"/>
    </source>
</evidence>
<dbReference type="Ensembl" id="ENSCABT00000017300.1">
    <property type="protein sequence ID" value="ENSCABP00000015762.1"/>
    <property type="gene ID" value="ENSCABG00000011777.1"/>
</dbReference>
<proteinExistence type="predicted"/>
<accession>A0A8C0ISB8</accession>
<dbReference type="Proteomes" id="UP000694404">
    <property type="component" value="Unplaced"/>
</dbReference>
<protein>
    <submittedName>
        <fullName evidence="2">Uncharacterized protein</fullName>
    </submittedName>
</protein>
<name>A0A8C0ISB8_CHEAB</name>
<reference evidence="2" key="2">
    <citation type="submission" date="2025-09" db="UniProtKB">
        <authorList>
            <consortium name="Ensembl"/>
        </authorList>
    </citation>
    <scope>IDENTIFICATION</scope>
</reference>